<dbReference type="EMBL" id="JAVRRA010024633">
    <property type="protein sequence ID" value="KAK5131630.1"/>
    <property type="molecule type" value="Genomic_DNA"/>
</dbReference>
<sequence length="516" mass="57375">MSDHGRKLNRGGRWSGSPPSKGSFVAASKGSSSWNSPSRASQWQQREALQEPPSPLPYGPLLERVSNSDVVMAAKSKDCSIKIEHCEHVASYNSLSGTDPTILVPGKPPAWTPLRTPQQIRPDSGKYFRDPNAARFPTYPTLPAVQTIFTEQPHFSTQAVHIFACGRTMGNLLAFVRSDDFPFRFYVEVIGNTVFFVRKERSPTELIEGVLGYGHTFPEAYTTWEPEVAGSASHQRVITYTFGGLHCLIRFEVDGYHKDLLTVRDSGQSTSSSSRSSFYDLKHALPVVQVSGNLAPSQKTAESHNSLKVRPAGERIPQNAIFDLKTRSCSYGRREIDMAQILPRLWVTQVPNFIVAYHNRGVFDDIRTQCVRGELDNWESDNEEVLGRFATLIRKIVDFARETDGAKLEICRAQTDILEIRKQAGHGCDTLPPLLKDRWLQNSARGTASTSVHKDNGSDVNALSTEEKPNLASHFDDGYPSDNKDYDEGLSSDEESVQDFTACSAEGCGYCGHCRY</sequence>
<evidence type="ECO:0000256" key="1">
    <source>
        <dbReference type="SAM" id="MobiDB-lite"/>
    </source>
</evidence>
<feature type="region of interest" description="Disordered" evidence="1">
    <location>
        <begin position="446"/>
        <end position="491"/>
    </location>
</feature>
<name>A0ABR0KUI1_9PEZI</name>
<evidence type="ECO:0008006" key="4">
    <source>
        <dbReference type="Google" id="ProtNLM"/>
    </source>
</evidence>
<feature type="compositionally biased region" description="Polar residues" evidence="1">
    <location>
        <begin position="29"/>
        <end position="47"/>
    </location>
</feature>
<keyword evidence="3" id="KW-1185">Reference proteome</keyword>
<reference evidence="2 3" key="1">
    <citation type="submission" date="2023-08" db="EMBL/GenBank/DDBJ databases">
        <title>Black Yeasts Isolated from many extreme environments.</title>
        <authorList>
            <person name="Coleine C."/>
            <person name="Stajich J.E."/>
            <person name="Selbmann L."/>
        </authorList>
    </citation>
    <scope>NUCLEOTIDE SEQUENCE [LARGE SCALE GENOMIC DNA]</scope>
    <source>
        <strain evidence="2 3">CCFEE 536</strain>
    </source>
</reference>
<evidence type="ECO:0000313" key="3">
    <source>
        <dbReference type="Proteomes" id="UP001357485"/>
    </source>
</evidence>
<feature type="compositionally biased region" description="Basic and acidic residues" evidence="1">
    <location>
        <begin position="465"/>
        <end position="487"/>
    </location>
</feature>
<organism evidence="2 3">
    <name type="scientific">Cryomyces antarcticus</name>
    <dbReference type="NCBI Taxonomy" id="329879"/>
    <lineage>
        <taxon>Eukaryota</taxon>
        <taxon>Fungi</taxon>
        <taxon>Dikarya</taxon>
        <taxon>Ascomycota</taxon>
        <taxon>Pezizomycotina</taxon>
        <taxon>Dothideomycetes</taxon>
        <taxon>Dothideomycetes incertae sedis</taxon>
        <taxon>Cryomyces</taxon>
    </lineage>
</organism>
<evidence type="ECO:0000313" key="2">
    <source>
        <dbReference type="EMBL" id="KAK5131630.1"/>
    </source>
</evidence>
<feature type="region of interest" description="Disordered" evidence="1">
    <location>
        <begin position="1"/>
        <end position="61"/>
    </location>
</feature>
<dbReference type="PANTHER" id="PTHR35179:SF2">
    <property type="entry name" value="START DOMAIN-CONTAINING PROTEIN"/>
    <property type="match status" value="1"/>
</dbReference>
<protein>
    <recommendedName>
        <fullName evidence="4">Geranylgeranyl pyrophosphate synthetase</fullName>
    </recommendedName>
</protein>
<proteinExistence type="predicted"/>
<accession>A0ABR0KUI1</accession>
<dbReference type="Proteomes" id="UP001357485">
    <property type="component" value="Unassembled WGS sequence"/>
</dbReference>
<comment type="caution">
    <text evidence="2">The sequence shown here is derived from an EMBL/GenBank/DDBJ whole genome shotgun (WGS) entry which is preliminary data.</text>
</comment>
<dbReference type="PANTHER" id="PTHR35179">
    <property type="entry name" value="PROTEIN CBG02620"/>
    <property type="match status" value="1"/>
</dbReference>
<gene>
    <name evidence="2" type="ORF">LTR16_000569</name>
</gene>